<evidence type="ECO:0000313" key="3">
    <source>
        <dbReference type="Proteomes" id="UP000799428"/>
    </source>
</evidence>
<feature type="transmembrane region" description="Helical" evidence="1">
    <location>
        <begin position="15"/>
        <end position="35"/>
    </location>
</feature>
<dbReference type="EMBL" id="MU005781">
    <property type="protein sequence ID" value="KAF2704761.1"/>
    <property type="molecule type" value="Genomic_DNA"/>
</dbReference>
<reference evidence="2" key="1">
    <citation type="journal article" date="2020" name="Stud. Mycol.">
        <title>101 Dothideomycetes genomes: a test case for predicting lifestyles and emergence of pathogens.</title>
        <authorList>
            <person name="Haridas S."/>
            <person name="Albert R."/>
            <person name="Binder M."/>
            <person name="Bloem J."/>
            <person name="Labutti K."/>
            <person name="Salamov A."/>
            <person name="Andreopoulos B."/>
            <person name="Baker S."/>
            <person name="Barry K."/>
            <person name="Bills G."/>
            <person name="Bluhm B."/>
            <person name="Cannon C."/>
            <person name="Castanera R."/>
            <person name="Culley D."/>
            <person name="Daum C."/>
            <person name="Ezra D."/>
            <person name="Gonzalez J."/>
            <person name="Henrissat B."/>
            <person name="Kuo A."/>
            <person name="Liang C."/>
            <person name="Lipzen A."/>
            <person name="Lutzoni F."/>
            <person name="Magnuson J."/>
            <person name="Mondo S."/>
            <person name="Nolan M."/>
            <person name="Ohm R."/>
            <person name="Pangilinan J."/>
            <person name="Park H.-J."/>
            <person name="Ramirez L."/>
            <person name="Alfaro M."/>
            <person name="Sun H."/>
            <person name="Tritt A."/>
            <person name="Yoshinaga Y."/>
            <person name="Zwiers L.-H."/>
            <person name="Turgeon B."/>
            <person name="Goodwin S."/>
            <person name="Spatafora J."/>
            <person name="Crous P."/>
            <person name="Grigoriev I."/>
        </authorList>
    </citation>
    <scope>NUCLEOTIDE SEQUENCE</scope>
    <source>
        <strain evidence="2">CBS 279.74</strain>
    </source>
</reference>
<organism evidence="2 3">
    <name type="scientific">Pleomassaria siparia CBS 279.74</name>
    <dbReference type="NCBI Taxonomy" id="1314801"/>
    <lineage>
        <taxon>Eukaryota</taxon>
        <taxon>Fungi</taxon>
        <taxon>Dikarya</taxon>
        <taxon>Ascomycota</taxon>
        <taxon>Pezizomycotina</taxon>
        <taxon>Dothideomycetes</taxon>
        <taxon>Pleosporomycetidae</taxon>
        <taxon>Pleosporales</taxon>
        <taxon>Pleomassariaceae</taxon>
        <taxon>Pleomassaria</taxon>
    </lineage>
</organism>
<protein>
    <submittedName>
        <fullName evidence="2">Uncharacterized protein</fullName>
    </submittedName>
</protein>
<keyword evidence="1" id="KW-0812">Transmembrane</keyword>
<name>A0A6G1JX17_9PLEO</name>
<dbReference type="AlphaFoldDB" id="A0A6G1JX17"/>
<keyword evidence="1" id="KW-0472">Membrane</keyword>
<accession>A0A6G1JX17</accession>
<proteinExistence type="predicted"/>
<sequence length="54" mass="6509">MAYTCPGYIGSLLEYQSLFSASMALLLRYHCFFFFRDQYWKQQTPERREGIGMR</sequence>
<evidence type="ECO:0000313" key="2">
    <source>
        <dbReference type="EMBL" id="KAF2704761.1"/>
    </source>
</evidence>
<keyword evidence="3" id="KW-1185">Reference proteome</keyword>
<evidence type="ECO:0000256" key="1">
    <source>
        <dbReference type="SAM" id="Phobius"/>
    </source>
</evidence>
<gene>
    <name evidence="2" type="ORF">K504DRAFT_111153</name>
</gene>
<dbReference type="Proteomes" id="UP000799428">
    <property type="component" value="Unassembled WGS sequence"/>
</dbReference>
<keyword evidence="1" id="KW-1133">Transmembrane helix</keyword>